<reference evidence="6 7" key="1">
    <citation type="journal article" date="2016" name="Nat. Commun.">
        <title>Thousands of microbial genomes shed light on interconnected biogeochemical processes in an aquifer system.</title>
        <authorList>
            <person name="Anantharaman K."/>
            <person name="Brown C.T."/>
            <person name="Hug L.A."/>
            <person name="Sharon I."/>
            <person name="Castelle C.J."/>
            <person name="Probst A.J."/>
            <person name="Thomas B.C."/>
            <person name="Singh A."/>
            <person name="Wilkins M.J."/>
            <person name="Karaoz U."/>
            <person name="Brodie E.L."/>
            <person name="Williams K.H."/>
            <person name="Hubbard S.S."/>
            <person name="Banfield J.F."/>
        </authorList>
    </citation>
    <scope>NUCLEOTIDE SEQUENCE [LARGE SCALE GENOMIC DNA]</scope>
</reference>
<dbReference type="PANTHER" id="PTHR30290">
    <property type="entry name" value="PERIPLASMIC BINDING COMPONENT OF ABC TRANSPORTER"/>
    <property type="match status" value="1"/>
</dbReference>
<dbReference type="GO" id="GO:0015833">
    <property type="term" value="P:peptide transport"/>
    <property type="evidence" value="ECO:0007669"/>
    <property type="project" value="TreeGrafter"/>
</dbReference>
<evidence type="ECO:0000259" key="5">
    <source>
        <dbReference type="Pfam" id="PF00496"/>
    </source>
</evidence>
<keyword evidence="2" id="KW-0813">Transport</keyword>
<dbReference type="Gene3D" id="3.40.190.10">
    <property type="entry name" value="Periplasmic binding protein-like II"/>
    <property type="match status" value="1"/>
</dbReference>
<sequence>MKPESKLKSFFNTIFINSHHLRLIEKIERVVEKMNISEKIFFGVFSLVLVVSSLTLLFRLHNSFLVEVPAFGGSFTEGLIGSPRFINPVLAVSDTDKDMASIIYSGLLKPKENGNFEKDLADSFEIKEGGTVYDFVLKDNIYFHDGIRVTSDDVVFTIEKILDPIIKSPKGPGWEGIVAEKISDKEIRFTLKKPYVLFLNTLTLGVLPKHIWENVSSEEFPFSEFNINPIGSGPYKVEKITRNSGGILTAINLSSWSKYPLGRPKIKSIIFKFFQNENALLNAYENQDINSAVNLSQEGAKRLIQNKNIISETSLPRIFGVFLNQNVAPIFLNKEIREALEVATPKKMIVDQVLSGFGKVLNGPTPESVERDSQKMEGNIEAGRDLLLKSGWKENKDGYLEKKTKTGTTIFQFAITTSDAPELIKTAEILREAWNKMGASVSVKVFESGDLSQNVIKPRKYDALLFGEVVGAESDLYPFWHSSERNDPGLNISLYANITADKILEEIQIEEDVVEQARKKETLFAEIKNDTPAIFLFSPSFLYAPAKNVKNILLKDVSSQNERFISINKWFIETDKVWKFFSN</sequence>
<feature type="domain" description="Solute-binding protein family 5" evidence="5">
    <location>
        <begin position="116"/>
        <end position="483"/>
    </location>
</feature>
<comment type="similarity">
    <text evidence="1">Belongs to the bacterial solute-binding protein 5 family.</text>
</comment>
<comment type="caution">
    <text evidence="6">The sequence shown here is derived from an EMBL/GenBank/DDBJ whole genome shotgun (WGS) entry which is preliminary data.</text>
</comment>
<dbReference type="PIRSF" id="PIRSF002741">
    <property type="entry name" value="MppA"/>
    <property type="match status" value="1"/>
</dbReference>
<dbReference type="PANTHER" id="PTHR30290:SF9">
    <property type="entry name" value="OLIGOPEPTIDE-BINDING PROTEIN APPA"/>
    <property type="match status" value="1"/>
</dbReference>
<proteinExistence type="inferred from homology"/>
<gene>
    <name evidence="6" type="ORF">A3A96_04220</name>
</gene>
<dbReference type="InterPro" id="IPR030678">
    <property type="entry name" value="Peptide/Ni-bd"/>
</dbReference>
<dbReference type="Pfam" id="PF00496">
    <property type="entry name" value="SBP_bac_5"/>
    <property type="match status" value="1"/>
</dbReference>
<keyword evidence="4" id="KW-0472">Membrane</keyword>
<feature type="transmembrane region" description="Helical" evidence="4">
    <location>
        <begin position="40"/>
        <end position="60"/>
    </location>
</feature>
<evidence type="ECO:0000313" key="7">
    <source>
        <dbReference type="Proteomes" id="UP000177707"/>
    </source>
</evidence>
<evidence type="ECO:0000313" key="6">
    <source>
        <dbReference type="EMBL" id="OHB01741.1"/>
    </source>
</evidence>
<dbReference type="InterPro" id="IPR000914">
    <property type="entry name" value="SBP_5_dom"/>
</dbReference>
<evidence type="ECO:0000256" key="3">
    <source>
        <dbReference type="ARBA" id="ARBA00022729"/>
    </source>
</evidence>
<dbReference type="GO" id="GO:0043190">
    <property type="term" value="C:ATP-binding cassette (ABC) transporter complex"/>
    <property type="evidence" value="ECO:0007669"/>
    <property type="project" value="InterPro"/>
</dbReference>
<dbReference type="STRING" id="1802758.A3A96_04220"/>
<keyword evidence="3" id="KW-0732">Signal</keyword>
<accession>A0A1G2TWR8</accession>
<dbReference type="EMBL" id="MHWB01000010">
    <property type="protein sequence ID" value="OHB01741.1"/>
    <property type="molecule type" value="Genomic_DNA"/>
</dbReference>
<keyword evidence="4" id="KW-1133">Transmembrane helix</keyword>
<dbReference type="Gene3D" id="3.90.76.10">
    <property type="entry name" value="Dipeptide-binding Protein, Domain 1"/>
    <property type="match status" value="1"/>
</dbReference>
<dbReference type="GO" id="GO:1904680">
    <property type="term" value="F:peptide transmembrane transporter activity"/>
    <property type="evidence" value="ECO:0007669"/>
    <property type="project" value="TreeGrafter"/>
</dbReference>
<dbReference type="SUPFAM" id="SSF53850">
    <property type="entry name" value="Periplasmic binding protein-like II"/>
    <property type="match status" value="1"/>
</dbReference>
<dbReference type="Gene3D" id="3.10.105.10">
    <property type="entry name" value="Dipeptide-binding Protein, Domain 3"/>
    <property type="match status" value="1"/>
</dbReference>
<dbReference type="Proteomes" id="UP000177707">
    <property type="component" value="Unassembled WGS sequence"/>
</dbReference>
<dbReference type="AlphaFoldDB" id="A0A1G2TWR8"/>
<evidence type="ECO:0000256" key="1">
    <source>
        <dbReference type="ARBA" id="ARBA00005695"/>
    </source>
</evidence>
<keyword evidence="4" id="KW-0812">Transmembrane</keyword>
<evidence type="ECO:0000256" key="2">
    <source>
        <dbReference type="ARBA" id="ARBA00022448"/>
    </source>
</evidence>
<name>A0A1G2TWR8_9BACT</name>
<protein>
    <recommendedName>
        <fullName evidence="5">Solute-binding protein family 5 domain-containing protein</fullName>
    </recommendedName>
</protein>
<evidence type="ECO:0000256" key="4">
    <source>
        <dbReference type="SAM" id="Phobius"/>
    </source>
</evidence>
<dbReference type="InterPro" id="IPR039424">
    <property type="entry name" value="SBP_5"/>
</dbReference>
<organism evidence="6 7">
    <name type="scientific">Candidatus Zambryskibacteria bacterium RIFCSPLOWO2_01_FULL_39_39</name>
    <dbReference type="NCBI Taxonomy" id="1802758"/>
    <lineage>
        <taxon>Bacteria</taxon>
        <taxon>Candidatus Zambryskiibacteriota</taxon>
    </lineage>
</organism>
<dbReference type="GO" id="GO:0042597">
    <property type="term" value="C:periplasmic space"/>
    <property type="evidence" value="ECO:0007669"/>
    <property type="project" value="UniProtKB-ARBA"/>
</dbReference>